<accession>W3WSI3</accession>
<dbReference type="EMBL" id="KI912118">
    <property type="protein sequence ID" value="ETS75786.1"/>
    <property type="molecule type" value="Genomic_DNA"/>
</dbReference>
<dbReference type="OMA" id="HAIREPR"/>
<proteinExistence type="predicted"/>
<dbReference type="HOGENOM" id="CLU_033726_0_0_1"/>
<dbReference type="AlphaFoldDB" id="W3WSI3"/>
<dbReference type="RefSeq" id="XP_007839502.1">
    <property type="nucleotide sequence ID" value="XM_007841311.1"/>
</dbReference>
<dbReference type="OrthoDB" id="2245989at2759"/>
<dbReference type="KEGG" id="pfy:PFICI_12730"/>
<dbReference type="InterPro" id="IPR021833">
    <property type="entry name" value="DUF3425"/>
</dbReference>
<dbReference type="PANTHER" id="PTHR38116:SF1">
    <property type="entry name" value="BZIP DOMAIN-CONTAINING PROTEIN"/>
    <property type="match status" value="1"/>
</dbReference>
<gene>
    <name evidence="1" type="ORF">PFICI_12730</name>
</gene>
<reference evidence="2" key="1">
    <citation type="journal article" date="2015" name="BMC Genomics">
        <title>Genomic and transcriptomic analysis of the endophytic fungus Pestalotiopsis fici reveals its lifestyle and high potential for synthesis of natural products.</title>
        <authorList>
            <person name="Wang X."/>
            <person name="Zhang X."/>
            <person name="Liu L."/>
            <person name="Xiang M."/>
            <person name="Wang W."/>
            <person name="Sun X."/>
            <person name="Che Y."/>
            <person name="Guo L."/>
            <person name="Liu G."/>
            <person name="Guo L."/>
            <person name="Wang C."/>
            <person name="Yin W.B."/>
            <person name="Stadler M."/>
            <person name="Zhang X."/>
            <person name="Liu X."/>
        </authorList>
    </citation>
    <scope>NUCLEOTIDE SEQUENCE [LARGE SCALE GENOMIC DNA]</scope>
    <source>
        <strain evidence="2">W106-1 / CGMCC3.15140</strain>
    </source>
</reference>
<organism evidence="1 2">
    <name type="scientific">Pestalotiopsis fici (strain W106-1 / CGMCC3.15140)</name>
    <dbReference type="NCBI Taxonomy" id="1229662"/>
    <lineage>
        <taxon>Eukaryota</taxon>
        <taxon>Fungi</taxon>
        <taxon>Dikarya</taxon>
        <taxon>Ascomycota</taxon>
        <taxon>Pezizomycotina</taxon>
        <taxon>Sordariomycetes</taxon>
        <taxon>Xylariomycetidae</taxon>
        <taxon>Amphisphaeriales</taxon>
        <taxon>Sporocadaceae</taxon>
        <taxon>Pestalotiopsis</taxon>
    </lineage>
</organism>
<protein>
    <recommendedName>
        <fullName evidence="3">BZIP domain-containing protein</fullName>
    </recommendedName>
</protein>
<dbReference type="PANTHER" id="PTHR38116">
    <property type="entry name" value="CHROMOSOME 7, WHOLE GENOME SHOTGUN SEQUENCE"/>
    <property type="match status" value="1"/>
</dbReference>
<evidence type="ECO:0000313" key="1">
    <source>
        <dbReference type="EMBL" id="ETS75786.1"/>
    </source>
</evidence>
<sequence>MASNITSATSNLTQSDSIPSEVWDTSDDLATIVDSAERRRVQNRLHQRLYRRRRHLRRIESVQAARANNVPASAFPRHDENHLSSLESDYVLSQLFNLPLVHAIREPRLRQATMTALQAALARWSLNAPHLNDLPTIARLNVFDALVRNSMVLQIPAEFLESDDGVSLFNVHQPYSSGPSPIYPNDLAPTSLQMTVPHHPWVDLLPIPALRDNILRCVETGDYDEDFLCNGICCDMLTTDWTGTGQLIIWGEPWNANNWEFSEEFFRNWAFLLNGCMETLETTNYWRQKRGEMRLDFILNP</sequence>
<dbReference type="eggNOG" id="ENOG502S6JE">
    <property type="taxonomic scope" value="Eukaryota"/>
</dbReference>
<dbReference type="Proteomes" id="UP000030651">
    <property type="component" value="Unassembled WGS sequence"/>
</dbReference>
<evidence type="ECO:0000313" key="2">
    <source>
        <dbReference type="Proteomes" id="UP000030651"/>
    </source>
</evidence>
<evidence type="ECO:0008006" key="3">
    <source>
        <dbReference type="Google" id="ProtNLM"/>
    </source>
</evidence>
<name>W3WSI3_PESFW</name>
<dbReference type="Pfam" id="PF11905">
    <property type="entry name" value="DUF3425"/>
    <property type="match status" value="1"/>
</dbReference>
<dbReference type="InParanoid" id="W3WSI3"/>
<keyword evidence="2" id="KW-1185">Reference proteome</keyword>
<dbReference type="GeneID" id="19277743"/>